<dbReference type="HOGENOM" id="CLU_2113629_0_0_1"/>
<organism evidence="2">
    <name type="scientific">Guillardia theta (strain CCMP2712)</name>
    <name type="common">Cryptophyte</name>
    <dbReference type="NCBI Taxonomy" id="905079"/>
    <lineage>
        <taxon>Eukaryota</taxon>
        <taxon>Cryptophyceae</taxon>
        <taxon>Pyrenomonadales</taxon>
        <taxon>Geminigeraceae</taxon>
        <taxon>Guillardia</taxon>
    </lineage>
</organism>
<accession>L1J314</accession>
<evidence type="ECO:0000313" key="3">
    <source>
        <dbReference type="EnsemblProtists" id="EKX42529"/>
    </source>
</evidence>
<proteinExistence type="predicted"/>
<dbReference type="GeneID" id="17299134"/>
<protein>
    <submittedName>
        <fullName evidence="2 3">Uncharacterized protein</fullName>
    </submittedName>
</protein>
<gene>
    <name evidence="2" type="ORF">GUITHDRAFT_111504</name>
</gene>
<evidence type="ECO:0000313" key="2">
    <source>
        <dbReference type="EMBL" id="EKX42529.1"/>
    </source>
</evidence>
<dbReference type="KEGG" id="gtt:GUITHDRAFT_111504"/>
<dbReference type="EMBL" id="JH993016">
    <property type="protein sequence ID" value="EKX42529.1"/>
    <property type="molecule type" value="Genomic_DNA"/>
</dbReference>
<reference evidence="3" key="3">
    <citation type="submission" date="2015-06" db="UniProtKB">
        <authorList>
            <consortium name="EnsemblProtists"/>
        </authorList>
    </citation>
    <scope>IDENTIFICATION</scope>
</reference>
<sequence>MCSQNKQSHAICGHGTCAIVGFCIRKYNRSATQPAPTCEKIKEEPKVMCEEAQHSASAKQAQSNPVPSQEPHKSSVEILEMSECIMDSFSAIKSISSVEVEALKDCLVRNIHIDL</sequence>
<dbReference type="AlphaFoldDB" id="L1J314"/>
<dbReference type="EnsemblProtists" id="EKX42529">
    <property type="protein sequence ID" value="EKX42529"/>
    <property type="gene ID" value="GUITHDRAFT_111504"/>
</dbReference>
<feature type="compositionally biased region" description="Low complexity" evidence="1">
    <location>
        <begin position="54"/>
        <end position="63"/>
    </location>
</feature>
<evidence type="ECO:0000256" key="1">
    <source>
        <dbReference type="SAM" id="MobiDB-lite"/>
    </source>
</evidence>
<dbReference type="PaxDb" id="55529-EKX42529"/>
<dbReference type="RefSeq" id="XP_005829509.1">
    <property type="nucleotide sequence ID" value="XM_005829452.1"/>
</dbReference>
<evidence type="ECO:0000313" key="4">
    <source>
        <dbReference type="Proteomes" id="UP000011087"/>
    </source>
</evidence>
<reference evidence="2 4" key="1">
    <citation type="journal article" date="2012" name="Nature">
        <title>Algal genomes reveal evolutionary mosaicism and the fate of nucleomorphs.</title>
        <authorList>
            <consortium name="DOE Joint Genome Institute"/>
            <person name="Curtis B.A."/>
            <person name="Tanifuji G."/>
            <person name="Burki F."/>
            <person name="Gruber A."/>
            <person name="Irimia M."/>
            <person name="Maruyama S."/>
            <person name="Arias M.C."/>
            <person name="Ball S.G."/>
            <person name="Gile G.H."/>
            <person name="Hirakawa Y."/>
            <person name="Hopkins J.F."/>
            <person name="Kuo A."/>
            <person name="Rensing S.A."/>
            <person name="Schmutz J."/>
            <person name="Symeonidi A."/>
            <person name="Elias M."/>
            <person name="Eveleigh R.J."/>
            <person name="Herman E.K."/>
            <person name="Klute M.J."/>
            <person name="Nakayama T."/>
            <person name="Obornik M."/>
            <person name="Reyes-Prieto A."/>
            <person name="Armbrust E.V."/>
            <person name="Aves S.J."/>
            <person name="Beiko R.G."/>
            <person name="Coutinho P."/>
            <person name="Dacks J.B."/>
            <person name="Durnford D.G."/>
            <person name="Fast N.M."/>
            <person name="Green B.R."/>
            <person name="Grisdale C.J."/>
            <person name="Hempel F."/>
            <person name="Henrissat B."/>
            <person name="Hoppner M.P."/>
            <person name="Ishida K."/>
            <person name="Kim E."/>
            <person name="Koreny L."/>
            <person name="Kroth P.G."/>
            <person name="Liu Y."/>
            <person name="Malik S.B."/>
            <person name="Maier U.G."/>
            <person name="McRose D."/>
            <person name="Mock T."/>
            <person name="Neilson J.A."/>
            <person name="Onodera N.T."/>
            <person name="Poole A.M."/>
            <person name="Pritham E.J."/>
            <person name="Richards T.A."/>
            <person name="Rocap G."/>
            <person name="Roy S.W."/>
            <person name="Sarai C."/>
            <person name="Schaack S."/>
            <person name="Shirato S."/>
            <person name="Slamovits C.H."/>
            <person name="Spencer D.F."/>
            <person name="Suzuki S."/>
            <person name="Worden A.Z."/>
            <person name="Zauner S."/>
            <person name="Barry K."/>
            <person name="Bell C."/>
            <person name="Bharti A.K."/>
            <person name="Crow J.A."/>
            <person name="Grimwood J."/>
            <person name="Kramer R."/>
            <person name="Lindquist E."/>
            <person name="Lucas S."/>
            <person name="Salamov A."/>
            <person name="McFadden G.I."/>
            <person name="Lane C.E."/>
            <person name="Keeling P.J."/>
            <person name="Gray M.W."/>
            <person name="Grigoriev I.V."/>
            <person name="Archibald J.M."/>
        </authorList>
    </citation>
    <scope>NUCLEOTIDE SEQUENCE</scope>
    <source>
        <strain evidence="2 4">CCMP2712</strain>
    </source>
</reference>
<reference evidence="4" key="2">
    <citation type="submission" date="2012-11" db="EMBL/GenBank/DDBJ databases">
        <authorList>
            <person name="Kuo A."/>
            <person name="Curtis B.A."/>
            <person name="Tanifuji G."/>
            <person name="Burki F."/>
            <person name="Gruber A."/>
            <person name="Irimia M."/>
            <person name="Maruyama S."/>
            <person name="Arias M.C."/>
            <person name="Ball S.G."/>
            <person name="Gile G.H."/>
            <person name="Hirakawa Y."/>
            <person name="Hopkins J.F."/>
            <person name="Rensing S.A."/>
            <person name="Schmutz J."/>
            <person name="Symeonidi A."/>
            <person name="Elias M."/>
            <person name="Eveleigh R.J."/>
            <person name="Herman E.K."/>
            <person name="Klute M.J."/>
            <person name="Nakayama T."/>
            <person name="Obornik M."/>
            <person name="Reyes-Prieto A."/>
            <person name="Armbrust E.V."/>
            <person name="Aves S.J."/>
            <person name="Beiko R.G."/>
            <person name="Coutinho P."/>
            <person name="Dacks J.B."/>
            <person name="Durnford D.G."/>
            <person name="Fast N.M."/>
            <person name="Green B.R."/>
            <person name="Grisdale C."/>
            <person name="Hempe F."/>
            <person name="Henrissat B."/>
            <person name="Hoppner M.P."/>
            <person name="Ishida K.-I."/>
            <person name="Kim E."/>
            <person name="Koreny L."/>
            <person name="Kroth P.G."/>
            <person name="Liu Y."/>
            <person name="Malik S.-B."/>
            <person name="Maier U.G."/>
            <person name="McRose D."/>
            <person name="Mock T."/>
            <person name="Neilson J.A."/>
            <person name="Onodera N.T."/>
            <person name="Poole A.M."/>
            <person name="Pritham E.J."/>
            <person name="Richards T.A."/>
            <person name="Rocap G."/>
            <person name="Roy S.W."/>
            <person name="Sarai C."/>
            <person name="Schaack S."/>
            <person name="Shirato S."/>
            <person name="Slamovits C.H."/>
            <person name="Spencer D.F."/>
            <person name="Suzuki S."/>
            <person name="Worden A.Z."/>
            <person name="Zauner S."/>
            <person name="Barry K."/>
            <person name="Bell C."/>
            <person name="Bharti A.K."/>
            <person name="Crow J.A."/>
            <person name="Grimwood J."/>
            <person name="Kramer R."/>
            <person name="Lindquist E."/>
            <person name="Lucas S."/>
            <person name="Salamov A."/>
            <person name="McFadden G.I."/>
            <person name="Lane C.E."/>
            <person name="Keeling P.J."/>
            <person name="Gray M.W."/>
            <person name="Grigoriev I.V."/>
            <person name="Archibald J.M."/>
        </authorList>
    </citation>
    <scope>NUCLEOTIDE SEQUENCE</scope>
    <source>
        <strain evidence="4">CCMP2712</strain>
    </source>
</reference>
<name>L1J314_GUITC</name>
<dbReference type="Proteomes" id="UP000011087">
    <property type="component" value="Unassembled WGS sequence"/>
</dbReference>
<keyword evidence="4" id="KW-1185">Reference proteome</keyword>
<feature type="region of interest" description="Disordered" evidence="1">
    <location>
        <begin position="49"/>
        <end position="74"/>
    </location>
</feature>